<reference evidence="1" key="1">
    <citation type="journal article" date="2021" name="Open Biol.">
        <title>Shared evolutionary footprints suggest mitochondrial oxidative damage underlies multiple complex I losses in fungi.</title>
        <authorList>
            <person name="Schikora-Tamarit M.A."/>
            <person name="Marcet-Houben M."/>
            <person name="Nosek J."/>
            <person name="Gabaldon T."/>
        </authorList>
    </citation>
    <scope>NUCLEOTIDE SEQUENCE</scope>
    <source>
        <strain evidence="1">CBS2887</strain>
    </source>
</reference>
<proteinExistence type="predicted"/>
<gene>
    <name evidence="1" type="ORF">WICPIJ_006573</name>
</gene>
<dbReference type="Proteomes" id="UP000774326">
    <property type="component" value="Unassembled WGS sequence"/>
</dbReference>
<evidence type="ECO:0000313" key="1">
    <source>
        <dbReference type="EMBL" id="KAH3682480.1"/>
    </source>
</evidence>
<sequence length="101" mass="11065">MCLARCSDLVKVILHPGNPRHWNVLPDLVLFLELLDLPLCVAVAPELDEVGPPKLEPMFPSVSDCPSAEGDLTGDFDWSDGIGMGCDGWVIGWQVYMSCSY</sequence>
<keyword evidence="2" id="KW-1185">Reference proteome</keyword>
<evidence type="ECO:0000313" key="2">
    <source>
        <dbReference type="Proteomes" id="UP000774326"/>
    </source>
</evidence>
<name>A0A9P8Q3R8_WICPI</name>
<comment type="caution">
    <text evidence="1">The sequence shown here is derived from an EMBL/GenBank/DDBJ whole genome shotgun (WGS) entry which is preliminary data.</text>
</comment>
<organism evidence="1 2">
    <name type="scientific">Wickerhamomyces pijperi</name>
    <name type="common">Yeast</name>
    <name type="synonym">Pichia pijperi</name>
    <dbReference type="NCBI Taxonomy" id="599730"/>
    <lineage>
        <taxon>Eukaryota</taxon>
        <taxon>Fungi</taxon>
        <taxon>Dikarya</taxon>
        <taxon>Ascomycota</taxon>
        <taxon>Saccharomycotina</taxon>
        <taxon>Saccharomycetes</taxon>
        <taxon>Phaffomycetales</taxon>
        <taxon>Wickerhamomycetaceae</taxon>
        <taxon>Wickerhamomyces</taxon>
    </lineage>
</organism>
<dbReference type="AlphaFoldDB" id="A0A9P8Q3R8"/>
<dbReference type="EMBL" id="JAEUBG010003683">
    <property type="protein sequence ID" value="KAH3682480.1"/>
    <property type="molecule type" value="Genomic_DNA"/>
</dbReference>
<protein>
    <submittedName>
        <fullName evidence="1">Uncharacterized protein</fullName>
    </submittedName>
</protein>
<accession>A0A9P8Q3R8</accession>
<reference evidence="1" key="2">
    <citation type="submission" date="2021-01" db="EMBL/GenBank/DDBJ databases">
        <authorList>
            <person name="Schikora-Tamarit M.A."/>
        </authorList>
    </citation>
    <scope>NUCLEOTIDE SEQUENCE</scope>
    <source>
        <strain evidence="1">CBS2887</strain>
    </source>
</reference>